<evidence type="ECO:0000313" key="9">
    <source>
        <dbReference type="Proteomes" id="UP000501466"/>
    </source>
</evidence>
<dbReference type="EC" id="4.2.1.1" evidence="7"/>
<dbReference type="GO" id="GO:0004089">
    <property type="term" value="F:carbonate dehydratase activity"/>
    <property type="evidence" value="ECO:0007669"/>
    <property type="project" value="UniProtKB-UniRule"/>
</dbReference>
<keyword evidence="4 7" id="KW-0456">Lyase</keyword>
<evidence type="ECO:0000256" key="7">
    <source>
        <dbReference type="RuleBase" id="RU003956"/>
    </source>
</evidence>
<dbReference type="InterPro" id="IPR015892">
    <property type="entry name" value="Carbonic_anhydrase_CS"/>
</dbReference>
<evidence type="ECO:0000256" key="5">
    <source>
        <dbReference type="ARBA" id="ARBA00048348"/>
    </source>
</evidence>
<dbReference type="InterPro" id="IPR001765">
    <property type="entry name" value="Carbonic_anhydrase"/>
</dbReference>
<keyword evidence="9" id="KW-1185">Reference proteome</keyword>
<gene>
    <name evidence="8" type="ORF">THMIRHAT_19210</name>
</gene>
<dbReference type="PROSITE" id="PS00705">
    <property type="entry name" value="PROK_CO2_ANHYDRASE_2"/>
    <property type="match status" value="1"/>
</dbReference>
<reference evidence="9" key="1">
    <citation type="submission" date="2019-11" db="EMBL/GenBank/DDBJ databases">
        <title>Isolation and characterization of two novel species in the genus Thiomicrorhabdus.</title>
        <authorList>
            <person name="Mochizuki J."/>
            <person name="Kojima H."/>
            <person name="Fukui M."/>
        </authorList>
    </citation>
    <scope>NUCLEOTIDE SEQUENCE [LARGE SCALE GENOMIC DNA]</scope>
    <source>
        <strain evidence="9">AkT22</strain>
    </source>
</reference>
<dbReference type="AlphaFoldDB" id="A0A6F8PPZ3"/>
<comment type="catalytic activity">
    <reaction evidence="5 7">
        <text>hydrogencarbonate + H(+) = CO2 + H2O</text>
        <dbReference type="Rhea" id="RHEA:10748"/>
        <dbReference type="ChEBI" id="CHEBI:15377"/>
        <dbReference type="ChEBI" id="CHEBI:15378"/>
        <dbReference type="ChEBI" id="CHEBI:16526"/>
        <dbReference type="ChEBI" id="CHEBI:17544"/>
        <dbReference type="EC" id="4.2.1.1"/>
    </reaction>
</comment>
<dbReference type="SUPFAM" id="SSF53056">
    <property type="entry name" value="beta-carbonic anhydrase, cab"/>
    <property type="match status" value="1"/>
</dbReference>
<keyword evidence="3 6" id="KW-0862">Zinc</keyword>
<dbReference type="GO" id="GO:0015976">
    <property type="term" value="P:carbon utilization"/>
    <property type="evidence" value="ECO:0007669"/>
    <property type="project" value="InterPro"/>
</dbReference>
<protein>
    <recommendedName>
        <fullName evidence="7">Carbonic anhydrase</fullName>
        <ecNumber evidence="7">4.2.1.1</ecNumber>
    </recommendedName>
    <alternativeName>
        <fullName evidence="7">Carbonate dehydratase</fullName>
    </alternativeName>
</protein>
<dbReference type="PROSITE" id="PS00704">
    <property type="entry name" value="PROK_CO2_ANHYDRASE_1"/>
    <property type="match status" value="1"/>
</dbReference>
<feature type="binding site" evidence="6">
    <location>
        <position position="110"/>
    </location>
    <ligand>
        <name>Zn(2+)</name>
        <dbReference type="ChEBI" id="CHEBI:29105"/>
    </ligand>
</feature>
<accession>A0A6F8PPZ3</accession>
<dbReference type="Pfam" id="PF00484">
    <property type="entry name" value="Pro_CA"/>
    <property type="match status" value="1"/>
</dbReference>
<feature type="binding site" evidence="6">
    <location>
        <position position="54"/>
    </location>
    <ligand>
        <name>Zn(2+)</name>
        <dbReference type="ChEBI" id="CHEBI:29105"/>
    </ligand>
</feature>
<dbReference type="PANTHER" id="PTHR11002">
    <property type="entry name" value="CARBONIC ANHYDRASE"/>
    <property type="match status" value="1"/>
</dbReference>
<dbReference type="InterPro" id="IPR036874">
    <property type="entry name" value="Carbonic_anhydrase_sf"/>
</dbReference>
<dbReference type="CDD" id="cd00883">
    <property type="entry name" value="beta_CA_cladeA"/>
    <property type="match status" value="1"/>
</dbReference>
<proteinExistence type="inferred from homology"/>
<evidence type="ECO:0000256" key="3">
    <source>
        <dbReference type="ARBA" id="ARBA00022833"/>
    </source>
</evidence>
<comment type="function">
    <text evidence="7">Reversible hydration of carbon dioxide.</text>
</comment>
<dbReference type="RefSeq" id="WP_173291919.1">
    <property type="nucleotide sequence ID" value="NZ_AP021888.1"/>
</dbReference>
<dbReference type="PANTHER" id="PTHR11002:SF76">
    <property type="entry name" value="CARBONIC ANHYDRASE"/>
    <property type="match status" value="1"/>
</dbReference>
<organism evidence="8 9">
    <name type="scientific">Thiosulfativibrio zosterae</name>
    <dbReference type="NCBI Taxonomy" id="2675053"/>
    <lineage>
        <taxon>Bacteria</taxon>
        <taxon>Pseudomonadati</taxon>
        <taxon>Pseudomonadota</taxon>
        <taxon>Gammaproteobacteria</taxon>
        <taxon>Thiotrichales</taxon>
        <taxon>Piscirickettsiaceae</taxon>
        <taxon>Thiosulfativibrio</taxon>
    </lineage>
</organism>
<dbReference type="SMART" id="SM00947">
    <property type="entry name" value="Pro_CA"/>
    <property type="match status" value="1"/>
</dbReference>
<evidence type="ECO:0000256" key="1">
    <source>
        <dbReference type="ARBA" id="ARBA00006217"/>
    </source>
</evidence>
<evidence type="ECO:0000256" key="2">
    <source>
        <dbReference type="ARBA" id="ARBA00022723"/>
    </source>
</evidence>
<evidence type="ECO:0000256" key="4">
    <source>
        <dbReference type="ARBA" id="ARBA00023239"/>
    </source>
</evidence>
<feature type="binding site" evidence="6">
    <location>
        <position position="113"/>
    </location>
    <ligand>
        <name>Zn(2+)</name>
        <dbReference type="ChEBI" id="CHEBI:29105"/>
    </ligand>
</feature>
<dbReference type="EMBL" id="AP021888">
    <property type="protein sequence ID" value="BBP44175.1"/>
    <property type="molecule type" value="Genomic_DNA"/>
</dbReference>
<dbReference type="GO" id="GO:0008270">
    <property type="term" value="F:zinc ion binding"/>
    <property type="evidence" value="ECO:0007669"/>
    <property type="project" value="UniProtKB-UniRule"/>
</dbReference>
<feature type="binding site" evidence="6">
    <location>
        <position position="56"/>
    </location>
    <ligand>
        <name>Zn(2+)</name>
        <dbReference type="ChEBI" id="CHEBI:29105"/>
    </ligand>
</feature>
<name>A0A6F8PPZ3_9GAMM</name>
<dbReference type="Gene3D" id="3.40.1050.10">
    <property type="entry name" value="Carbonic anhydrase"/>
    <property type="match status" value="1"/>
</dbReference>
<dbReference type="FunFam" id="3.40.1050.10:FF:000001">
    <property type="entry name" value="Carbonic anhydrase"/>
    <property type="match status" value="1"/>
</dbReference>
<sequence length="222" mass="25258">MCQNCDCKTETHVPSIKQLFDNNALWVEERIAQNPNFFTTLSQQQKPEYLWIGCSDSRVPANELVKMDPGTIFVHRNIANLINSSDMNALSVIQYAVEVLKVKHIIVNGHYGCGGVIAAMEDNNPDLIDHWIRPIRKYYQRVQTELDAMPEEARINRLCEINVVEQVRNICHIPAVRKAWKKGQELSVHGFIYDIKDGCLHDMGISISDIKAAEEAVLRAND</sequence>
<dbReference type="Proteomes" id="UP000501466">
    <property type="component" value="Chromosome"/>
</dbReference>
<evidence type="ECO:0000313" key="8">
    <source>
        <dbReference type="EMBL" id="BBP44175.1"/>
    </source>
</evidence>
<dbReference type="KEGG" id="tzo:THMIRHAT_19210"/>
<comment type="similarity">
    <text evidence="1 7">Belongs to the beta-class carbonic anhydrase family.</text>
</comment>
<keyword evidence="2 6" id="KW-0479">Metal-binding</keyword>
<evidence type="ECO:0000256" key="6">
    <source>
        <dbReference type="PIRSR" id="PIRSR601765-1"/>
    </source>
</evidence>
<comment type="cofactor">
    <cofactor evidence="6">
        <name>Zn(2+)</name>
        <dbReference type="ChEBI" id="CHEBI:29105"/>
    </cofactor>
    <text evidence="6">Binds 1 zinc ion per subunit.</text>
</comment>